<protein>
    <submittedName>
        <fullName evidence="1">Uncharacterized protein</fullName>
    </submittedName>
</protein>
<dbReference type="AlphaFoldDB" id="A0A2H3L0U2"/>
<dbReference type="EMBL" id="LYXE01000063">
    <property type="protein sequence ID" value="PDV99935.1"/>
    <property type="molecule type" value="Genomic_DNA"/>
</dbReference>
<organism evidence="1 2">
    <name type="scientific">Candidatus Chloroploca asiatica</name>
    <dbReference type="NCBI Taxonomy" id="1506545"/>
    <lineage>
        <taxon>Bacteria</taxon>
        <taxon>Bacillati</taxon>
        <taxon>Chloroflexota</taxon>
        <taxon>Chloroflexia</taxon>
        <taxon>Chloroflexales</taxon>
        <taxon>Chloroflexineae</taxon>
        <taxon>Oscillochloridaceae</taxon>
        <taxon>Candidatus Chloroploca</taxon>
    </lineage>
</organism>
<gene>
    <name evidence="1" type="ORF">A9Q02_00780</name>
</gene>
<evidence type="ECO:0000313" key="2">
    <source>
        <dbReference type="Proteomes" id="UP000220922"/>
    </source>
</evidence>
<sequence>MEEQIGPLVFVENLEYPYPFAVEQPPRFWMEETTGALAAAIEVYMRGEKLAPAQLELIQIYLRQYLERAVIAEDAMRSRLLDRIGRVRTIGDLERLADSLSEAGVEPF</sequence>
<reference evidence="1 2" key="1">
    <citation type="submission" date="2016-05" db="EMBL/GenBank/DDBJ databases">
        <authorList>
            <person name="Lavstsen T."/>
            <person name="Jespersen J.S."/>
        </authorList>
    </citation>
    <scope>NUCLEOTIDE SEQUENCE [LARGE SCALE GENOMIC DNA]</scope>
    <source>
        <strain evidence="1 2">B7-9</strain>
    </source>
</reference>
<keyword evidence="2" id="KW-1185">Reference proteome</keyword>
<name>A0A2H3L0U2_9CHLR</name>
<evidence type="ECO:0000313" key="1">
    <source>
        <dbReference type="EMBL" id="PDV99935.1"/>
    </source>
</evidence>
<comment type="caution">
    <text evidence="1">The sequence shown here is derived from an EMBL/GenBank/DDBJ whole genome shotgun (WGS) entry which is preliminary data.</text>
</comment>
<accession>A0A2H3L0U2</accession>
<dbReference type="OrthoDB" id="161129at2"/>
<proteinExistence type="predicted"/>
<dbReference type="Proteomes" id="UP000220922">
    <property type="component" value="Unassembled WGS sequence"/>
</dbReference>